<feature type="transmembrane region" description="Helical" evidence="2">
    <location>
        <begin position="74"/>
        <end position="92"/>
    </location>
</feature>
<dbReference type="EMBL" id="RBZW01000055">
    <property type="protein sequence ID" value="THE63846.1"/>
    <property type="molecule type" value="Genomic_DNA"/>
</dbReference>
<feature type="compositionally biased region" description="Low complexity" evidence="1">
    <location>
        <begin position="1"/>
        <end position="16"/>
    </location>
</feature>
<dbReference type="Proteomes" id="UP000318864">
    <property type="component" value="Unassembled WGS sequence"/>
</dbReference>
<dbReference type="PANTHER" id="PTHR43849:SF2">
    <property type="entry name" value="BLL3936 PROTEIN"/>
    <property type="match status" value="1"/>
</dbReference>
<feature type="transmembrane region" description="Helical" evidence="2">
    <location>
        <begin position="309"/>
        <end position="328"/>
    </location>
</feature>
<evidence type="ECO:0000313" key="5">
    <source>
        <dbReference type="Proteomes" id="UP000318864"/>
    </source>
</evidence>
<accession>A0A4S3TIQ7</accession>
<keyword evidence="5" id="KW-1185">Reference proteome</keyword>
<feature type="transmembrane region" description="Helical" evidence="2">
    <location>
        <begin position="540"/>
        <end position="566"/>
    </location>
</feature>
<feature type="transmembrane region" description="Helical" evidence="2">
    <location>
        <begin position="334"/>
        <end position="357"/>
    </location>
</feature>
<evidence type="ECO:0000256" key="2">
    <source>
        <dbReference type="SAM" id="Phobius"/>
    </source>
</evidence>
<proteinExistence type="predicted"/>
<dbReference type="RefSeq" id="WP_141465692.1">
    <property type="nucleotide sequence ID" value="NZ_RBZW01000055.1"/>
</dbReference>
<feature type="domain" description="TRAP C4-dicarboxylate transport system permease DctM subunit" evidence="3">
    <location>
        <begin position="153"/>
        <end position="599"/>
    </location>
</feature>
<feature type="transmembrane region" description="Helical" evidence="2">
    <location>
        <begin position="488"/>
        <end position="509"/>
    </location>
</feature>
<comment type="caution">
    <text evidence="4">The sequence shown here is derived from an EMBL/GenBank/DDBJ whole genome shotgun (WGS) entry which is preliminary data.</text>
</comment>
<reference evidence="4 5" key="1">
    <citation type="submission" date="2018-10" db="EMBL/GenBank/DDBJ databases">
        <title>Natronolimnobius sp. XQ-INN 246 isolated from Inner Mongolia Autonomous Region of China.</title>
        <authorList>
            <person name="Xue Q."/>
        </authorList>
    </citation>
    <scope>NUCLEOTIDE SEQUENCE [LARGE SCALE GENOMIC DNA]</scope>
    <source>
        <strain evidence="4 5">XQ-INN 246</strain>
    </source>
</reference>
<feature type="transmembrane region" description="Helical" evidence="2">
    <location>
        <begin position="139"/>
        <end position="158"/>
    </location>
</feature>
<feature type="transmembrane region" description="Helical" evidence="2">
    <location>
        <begin position="637"/>
        <end position="654"/>
    </location>
</feature>
<evidence type="ECO:0000259" key="3">
    <source>
        <dbReference type="Pfam" id="PF06808"/>
    </source>
</evidence>
<sequence>MGTNDDTNSTDETTATEGDEPAVPDSNGDGVLDDEPPLSISDGLRGRFETAVILGSIPLWLIVFWYSYTQMMPRARYGTLFLGGVLLLYILLELPDDLEDGNRLEAGMLVVSAGVILAATVYLFTYYQWAIIDRAGHAYGYEIGLALAFVFVMIYLTWRSFGMTFLVVVIAGILYGLGGSYIPGTLGHGGLSPERTLRILAVSGDGFYGFLTQLVAAWIALFLLYAGLLKAYGAFDLILRMAVRSAKYVDSGIAQTAVLASAVIGSVNGSQTANAGMTGSFTIPLMKKSGVKPATAGGIESVASTAGQVLPPVMGAGAFIMASLISGITYVDVIIAGLIPAFILVVSIVVAVHYAAAPQIDDPEMGGMFDDKLETQQLVLEGIKYGVPLLVLVYLLGYLQTTVMTAAFWTAISMMVFGITIPIVEALLDGGDVGGAAVYTGKQTIEGFRQGVIVVAPITIILAAINGVVDLLMATGVPTAISLTLMDLSGGVMLIAVILAMIICIILGLGMPTTAAYTVVALLVAPTLINQFFVPELASHYFVFYAAILAGLTPPIATCVAVATGIAGSDFWRTCYEAIKISAPLFILPFAFVYHPELVGGEFTSEALIAGGIALLAAIIIIHGINYRFTFGRTQTYGLRVGFIVSGIVAMVYWEQLIQLAALGLAVSLYVVQVAIGKPDPLALVRGAVSGFNGRRGQR</sequence>
<name>A0A4S3TIQ7_9EURY</name>
<feature type="transmembrane region" description="Helical" evidence="2">
    <location>
        <begin position="104"/>
        <end position="127"/>
    </location>
</feature>
<organism evidence="4 5">
    <name type="scientific">Salinadaptatus halalkaliphilus</name>
    <dbReference type="NCBI Taxonomy" id="2419781"/>
    <lineage>
        <taxon>Archaea</taxon>
        <taxon>Methanobacteriati</taxon>
        <taxon>Methanobacteriota</taxon>
        <taxon>Stenosarchaea group</taxon>
        <taxon>Halobacteria</taxon>
        <taxon>Halobacteriales</taxon>
        <taxon>Natrialbaceae</taxon>
        <taxon>Salinadaptatus</taxon>
    </lineage>
</organism>
<dbReference type="InterPro" id="IPR010656">
    <property type="entry name" value="DctM"/>
</dbReference>
<protein>
    <submittedName>
        <fullName evidence="4">TRAP transporter permease</fullName>
    </submittedName>
</protein>
<feature type="transmembrane region" description="Helical" evidence="2">
    <location>
        <begin position="206"/>
        <end position="228"/>
    </location>
</feature>
<feature type="transmembrane region" description="Helical" evidence="2">
    <location>
        <begin position="406"/>
        <end position="428"/>
    </location>
</feature>
<dbReference type="PANTHER" id="PTHR43849">
    <property type="entry name" value="BLL3936 PROTEIN"/>
    <property type="match status" value="1"/>
</dbReference>
<dbReference type="Pfam" id="PF06808">
    <property type="entry name" value="DctM"/>
    <property type="match status" value="1"/>
</dbReference>
<gene>
    <name evidence="4" type="ORF">D8Y22_16085</name>
</gene>
<evidence type="ECO:0000256" key="1">
    <source>
        <dbReference type="SAM" id="MobiDB-lite"/>
    </source>
</evidence>
<keyword evidence="2" id="KW-0812">Transmembrane</keyword>
<dbReference type="OrthoDB" id="371890at2157"/>
<keyword evidence="2" id="KW-1133">Transmembrane helix</keyword>
<feature type="transmembrane region" description="Helical" evidence="2">
    <location>
        <begin position="607"/>
        <end position="625"/>
    </location>
</feature>
<feature type="transmembrane region" description="Helical" evidence="2">
    <location>
        <begin position="48"/>
        <end position="68"/>
    </location>
</feature>
<feature type="transmembrane region" description="Helical" evidence="2">
    <location>
        <begin position="516"/>
        <end position="534"/>
    </location>
</feature>
<feature type="transmembrane region" description="Helical" evidence="2">
    <location>
        <begin position="448"/>
        <end position="468"/>
    </location>
</feature>
<feature type="region of interest" description="Disordered" evidence="1">
    <location>
        <begin position="1"/>
        <end position="34"/>
    </location>
</feature>
<dbReference type="AlphaFoldDB" id="A0A4S3TIQ7"/>
<dbReference type="InterPro" id="IPR011853">
    <property type="entry name" value="TRAP_DctM-Dct_fused"/>
</dbReference>
<feature type="transmembrane region" description="Helical" evidence="2">
    <location>
        <begin position="378"/>
        <end position="400"/>
    </location>
</feature>
<feature type="transmembrane region" description="Helical" evidence="2">
    <location>
        <begin position="165"/>
        <end position="186"/>
    </location>
</feature>
<keyword evidence="2" id="KW-0472">Membrane</keyword>
<feature type="transmembrane region" description="Helical" evidence="2">
    <location>
        <begin position="660"/>
        <end position="677"/>
    </location>
</feature>
<evidence type="ECO:0000313" key="4">
    <source>
        <dbReference type="EMBL" id="THE63846.1"/>
    </source>
</evidence>
<dbReference type="NCBIfam" id="TIGR02123">
    <property type="entry name" value="TRAP_fused"/>
    <property type="match status" value="1"/>
</dbReference>